<name>A0A1Q3AMF0_CEPFO</name>
<dbReference type="InParanoid" id="A0A1Q3AMF0"/>
<sequence length="231" mass="26669">AANIAESIAIHELQTGSGLNQICSLQRAGDTRWGSHLNSLRSLISLFDATCSVLETAIDSQLQELNNRFNDTTMELLVLCSALDPRDNYKLFKVDDICKLAAKFYPDDFTEQEKLYLRIQLQHYELDVPNHAELKKLLTIAELSHGLVKTEKSEIYHLVFKLIRLVLTLPVSIATIERSFLAMKIVKTRLRNKMEDEYLADYLVTYIEKRIAMQFSTDSIIDDFYDMKERR</sequence>
<comment type="caution">
    <text evidence="2">The sequence shown here is derived from an EMBL/GenBank/DDBJ whole genome shotgun (WGS) entry which is preliminary data.</text>
</comment>
<accession>A0A1Q3AMF0</accession>
<dbReference type="EMBL" id="BDDD01000011">
    <property type="protein sequence ID" value="GAV56929.1"/>
    <property type="molecule type" value="Genomic_DNA"/>
</dbReference>
<dbReference type="AlphaFoldDB" id="A0A1Q3AMF0"/>
<evidence type="ECO:0000313" key="3">
    <source>
        <dbReference type="Proteomes" id="UP000187406"/>
    </source>
</evidence>
<evidence type="ECO:0000313" key="2">
    <source>
        <dbReference type="EMBL" id="GAV56929.1"/>
    </source>
</evidence>
<dbReference type="SUPFAM" id="SSF53098">
    <property type="entry name" value="Ribonuclease H-like"/>
    <property type="match status" value="1"/>
</dbReference>
<dbReference type="PANTHER" id="PTHR11697">
    <property type="entry name" value="GENERAL TRANSCRIPTION FACTOR 2-RELATED ZINC FINGER PROTEIN"/>
    <property type="match status" value="1"/>
</dbReference>
<dbReference type="OrthoDB" id="118159at2759"/>
<dbReference type="InterPro" id="IPR012337">
    <property type="entry name" value="RNaseH-like_sf"/>
</dbReference>
<gene>
    <name evidence="2" type="ORF">CFOL_v3_00468</name>
</gene>
<dbReference type="PANTHER" id="PTHR11697:SF230">
    <property type="entry name" value="ZINC FINGER, MYM DOMAIN CONTAINING 1"/>
    <property type="match status" value="1"/>
</dbReference>
<dbReference type="STRING" id="3775.A0A1Q3AMF0"/>
<dbReference type="Proteomes" id="UP000187406">
    <property type="component" value="Unassembled WGS sequence"/>
</dbReference>
<dbReference type="InterPro" id="IPR055298">
    <property type="entry name" value="AtLOH3-like"/>
</dbReference>
<evidence type="ECO:0000259" key="1">
    <source>
        <dbReference type="Pfam" id="PF05699"/>
    </source>
</evidence>
<feature type="non-terminal residue" evidence="2">
    <location>
        <position position="231"/>
    </location>
</feature>
<reference evidence="3" key="1">
    <citation type="submission" date="2016-04" db="EMBL/GenBank/DDBJ databases">
        <title>Cephalotus genome sequencing.</title>
        <authorList>
            <person name="Fukushima K."/>
            <person name="Hasebe M."/>
            <person name="Fang X."/>
        </authorList>
    </citation>
    <scope>NUCLEOTIDE SEQUENCE [LARGE SCALE GENOMIC DNA]</scope>
    <source>
        <strain evidence="3">cv. St1</strain>
    </source>
</reference>
<dbReference type="InterPro" id="IPR008906">
    <property type="entry name" value="HATC_C_dom"/>
</dbReference>
<proteinExistence type="predicted"/>
<keyword evidence="3" id="KW-1185">Reference proteome</keyword>
<dbReference type="GO" id="GO:0046983">
    <property type="term" value="F:protein dimerization activity"/>
    <property type="evidence" value="ECO:0007669"/>
    <property type="project" value="InterPro"/>
</dbReference>
<dbReference type="Pfam" id="PF05699">
    <property type="entry name" value="Dimer_Tnp_hAT"/>
    <property type="match status" value="1"/>
</dbReference>
<protein>
    <submittedName>
        <fullName evidence="2">Dimer_Tnp_hAT domain-containing protein</fullName>
    </submittedName>
</protein>
<feature type="domain" description="HAT C-terminal dimerisation" evidence="1">
    <location>
        <begin position="151"/>
        <end position="208"/>
    </location>
</feature>
<organism evidence="2 3">
    <name type="scientific">Cephalotus follicularis</name>
    <name type="common">Albany pitcher plant</name>
    <dbReference type="NCBI Taxonomy" id="3775"/>
    <lineage>
        <taxon>Eukaryota</taxon>
        <taxon>Viridiplantae</taxon>
        <taxon>Streptophyta</taxon>
        <taxon>Embryophyta</taxon>
        <taxon>Tracheophyta</taxon>
        <taxon>Spermatophyta</taxon>
        <taxon>Magnoliopsida</taxon>
        <taxon>eudicotyledons</taxon>
        <taxon>Gunneridae</taxon>
        <taxon>Pentapetalae</taxon>
        <taxon>rosids</taxon>
        <taxon>fabids</taxon>
        <taxon>Oxalidales</taxon>
        <taxon>Cephalotaceae</taxon>
        <taxon>Cephalotus</taxon>
    </lineage>
</organism>
<feature type="non-terminal residue" evidence="2">
    <location>
        <position position="1"/>
    </location>
</feature>